<dbReference type="GO" id="GO:0046983">
    <property type="term" value="F:protein dimerization activity"/>
    <property type="evidence" value="ECO:0007669"/>
    <property type="project" value="InterPro"/>
</dbReference>
<comment type="caution">
    <text evidence="7">The sequence shown here is derived from an EMBL/GenBank/DDBJ whole genome shotgun (WGS) entry which is preliminary data.</text>
</comment>
<name>A0A1Q4H3R6_9MYCO</name>
<feature type="domain" description="O-methyltransferase dimerisation" evidence="6">
    <location>
        <begin position="21"/>
        <end position="86"/>
    </location>
</feature>
<dbReference type="PROSITE" id="PS51683">
    <property type="entry name" value="SAM_OMT_II"/>
    <property type="match status" value="1"/>
</dbReference>
<dbReference type="InterPro" id="IPR036390">
    <property type="entry name" value="WH_DNA-bd_sf"/>
</dbReference>
<proteinExistence type="predicted"/>
<dbReference type="STRING" id="1801.BRW64_28110"/>
<dbReference type="SUPFAM" id="SSF53335">
    <property type="entry name" value="S-adenosyl-L-methionine-dependent methyltransferases"/>
    <property type="match status" value="1"/>
</dbReference>
<dbReference type="InterPro" id="IPR001077">
    <property type="entry name" value="COMT_C"/>
</dbReference>
<dbReference type="GO" id="GO:0008171">
    <property type="term" value="F:O-methyltransferase activity"/>
    <property type="evidence" value="ECO:0007669"/>
    <property type="project" value="InterPro"/>
</dbReference>
<dbReference type="SUPFAM" id="SSF46785">
    <property type="entry name" value="Winged helix' DNA-binding domain"/>
    <property type="match status" value="1"/>
</dbReference>
<evidence type="ECO:0000313" key="7">
    <source>
        <dbReference type="EMBL" id="OPE45191.1"/>
    </source>
</evidence>
<dbReference type="Proteomes" id="UP000191039">
    <property type="component" value="Unassembled WGS sequence"/>
</dbReference>
<feature type="active site" description="Proton acceptor" evidence="4">
    <location>
        <position position="253"/>
    </location>
</feature>
<reference evidence="7 8" key="1">
    <citation type="submission" date="2016-09" db="EMBL/GenBank/DDBJ databases">
        <title>genome sequences of unsequenced Mycobacteria.</title>
        <authorList>
            <person name="Greninger A.L."/>
            <person name="Jerome K.R."/>
            <person name="Mcnair B."/>
            <person name="Wallis C."/>
            <person name="Fang F."/>
        </authorList>
    </citation>
    <scope>NUCLEOTIDE SEQUENCE [LARGE SCALE GENOMIC DNA]</scope>
    <source>
        <strain evidence="7 8">BM1</strain>
    </source>
</reference>
<dbReference type="Gene3D" id="1.10.10.10">
    <property type="entry name" value="Winged helix-like DNA-binding domain superfamily/Winged helix DNA-binding domain"/>
    <property type="match status" value="1"/>
</dbReference>
<dbReference type="InterPro" id="IPR036388">
    <property type="entry name" value="WH-like_DNA-bd_sf"/>
</dbReference>
<dbReference type="PIRSF" id="PIRSF005739">
    <property type="entry name" value="O-mtase"/>
    <property type="match status" value="1"/>
</dbReference>
<evidence type="ECO:0000256" key="3">
    <source>
        <dbReference type="ARBA" id="ARBA00022691"/>
    </source>
</evidence>
<gene>
    <name evidence="7" type="ORF">BV510_28840</name>
</gene>
<feature type="domain" description="O-methyltransferase C-terminal" evidence="5">
    <location>
        <begin position="116"/>
        <end position="323"/>
    </location>
</feature>
<dbReference type="InterPro" id="IPR012967">
    <property type="entry name" value="COMT_dimerisation"/>
</dbReference>
<keyword evidence="1 7" id="KW-0489">Methyltransferase</keyword>
<sequence length="342" mass="36762">MMTSSVPTETADYHLMSTMYSGYWVSQIVRAAALFNLADHLGAGVDTAEGVADAESLDQDATRRLMRTCCSLGLLTSTDGVRFAATSLLGTLRRDDPNSLRGMVLAMCAPGHWQTWGRFPDAVRTGDRQVKAALGEFDTIFDYLATQFDEASAFTEAMSNLSAAAALEIAQVIDTTGVDRALDIGGANGEVIRAMMRVNPRLRGGVYDLPHVVGEALAAAHRDGLLPRFTALAGDFFDSVPPADLYLLKYVLHDWDDASCIQILKNCRAALRNGGRIYVIDHLVGAPGDPGTAPIMDMNMLVMTGGRERDAGEFDALFASAGLRCTDIQTAGEFAVIETRAI</sequence>
<dbReference type="PANTHER" id="PTHR43712">
    <property type="entry name" value="PUTATIVE (AFU_ORTHOLOGUE AFUA_4G14580)-RELATED"/>
    <property type="match status" value="1"/>
</dbReference>
<evidence type="ECO:0000256" key="4">
    <source>
        <dbReference type="PIRSR" id="PIRSR005739-1"/>
    </source>
</evidence>
<dbReference type="Pfam" id="PF00891">
    <property type="entry name" value="Methyltransf_2"/>
    <property type="match status" value="1"/>
</dbReference>
<keyword evidence="3" id="KW-0949">S-adenosyl-L-methionine</keyword>
<dbReference type="InterPro" id="IPR016461">
    <property type="entry name" value="COMT-like"/>
</dbReference>
<dbReference type="InterPro" id="IPR029063">
    <property type="entry name" value="SAM-dependent_MTases_sf"/>
</dbReference>
<dbReference type="GO" id="GO:0032259">
    <property type="term" value="P:methylation"/>
    <property type="evidence" value="ECO:0007669"/>
    <property type="project" value="UniProtKB-KW"/>
</dbReference>
<evidence type="ECO:0000259" key="5">
    <source>
        <dbReference type="Pfam" id="PF00891"/>
    </source>
</evidence>
<evidence type="ECO:0000259" key="6">
    <source>
        <dbReference type="Pfam" id="PF08100"/>
    </source>
</evidence>
<dbReference type="Gene3D" id="3.40.50.150">
    <property type="entry name" value="Vaccinia Virus protein VP39"/>
    <property type="match status" value="1"/>
</dbReference>
<dbReference type="PANTHER" id="PTHR43712:SF2">
    <property type="entry name" value="O-METHYLTRANSFERASE CICE"/>
    <property type="match status" value="1"/>
</dbReference>
<evidence type="ECO:0000313" key="8">
    <source>
        <dbReference type="Proteomes" id="UP000191039"/>
    </source>
</evidence>
<protein>
    <submittedName>
        <fullName evidence="7">Methyltransferase</fullName>
    </submittedName>
</protein>
<evidence type="ECO:0000256" key="2">
    <source>
        <dbReference type="ARBA" id="ARBA00022679"/>
    </source>
</evidence>
<organism evidence="7 8">
    <name type="scientific">Mycolicibacterium diernhoferi</name>
    <dbReference type="NCBI Taxonomy" id="1801"/>
    <lineage>
        <taxon>Bacteria</taxon>
        <taxon>Bacillati</taxon>
        <taxon>Actinomycetota</taxon>
        <taxon>Actinomycetes</taxon>
        <taxon>Mycobacteriales</taxon>
        <taxon>Mycobacteriaceae</taxon>
        <taxon>Mycolicibacterium</taxon>
    </lineage>
</organism>
<evidence type="ECO:0000256" key="1">
    <source>
        <dbReference type="ARBA" id="ARBA00022603"/>
    </source>
</evidence>
<dbReference type="CDD" id="cd02440">
    <property type="entry name" value="AdoMet_MTases"/>
    <property type="match status" value="1"/>
</dbReference>
<dbReference type="EMBL" id="MIJD01000534">
    <property type="protein sequence ID" value="OPE45191.1"/>
    <property type="molecule type" value="Genomic_DNA"/>
</dbReference>
<dbReference type="AlphaFoldDB" id="A0A1Q4H3R6"/>
<dbReference type="Pfam" id="PF08100">
    <property type="entry name" value="Dimerisation"/>
    <property type="match status" value="1"/>
</dbReference>
<keyword evidence="2 7" id="KW-0808">Transferase</keyword>
<accession>A0A1Q4H3R6</accession>